<feature type="transmembrane region" description="Helical" evidence="1">
    <location>
        <begin position="164"/>
        <end position="191"/>
    </location>
</feature>
<gene>
    <name evidence="2" type="ORF">CWI71_04195</name>
</gene>
<feature type="transmembrane region" description="Helical" evidence="1">
    <location>
        <begin position="203"/>
        <end position="220"/>
    </location>
</feature>
<name>A0A432YNQ7_9GAMM</name>
<dbReference type="AlphaFoldDB" id="A0A432YNQ7"/>
<feature type="transmembrane region" description="Helical" evidence="1">
    <location>
        <begin position="240"/>
        <end position="261"/>
    </location>
</feature>
<keyword evidence="3" id="KW-1185">Reference proteome</keyword>
<proteinExistence type="predicted"/>
<feature type="transmembrane region" description="Helical" evidence="1">
    <location>
        <begin position="12"/>
        <end position="36"/>
    </location>
</feature>
<sequence length="417" mass="47973">MPLRISKRSEYRGLTLSFIIYALASFSLVIFDFIAIDSFEKSSLNEIIKQRSIVLLTFPLLLLGSDYTIVKFGKISTFQKRWITLLIILFLIFVVFAISTSYDFDKINYSLIFLSVVVYAFCVLGSSIYRRESKFLKAQILLNGWKILLLILGLTFIISDSQILSAYIIPTTFLGLILLLILSPRVFLLFFEENKADINEQAITNYGLLMMLSSFILVAGQFGDQFFSTIALSDQSLRKYLLIINTFVFPVVFFGTFMGFILLPKWVNMSESQVRKDFNKILFLFTFVSALFCLISYYIANYLAPLFFDSPIPPITPFETLVIYIIALMRSFYSVFSTYFGARFGNKSLGYLVISNLIFIILFSSVLLISFPVLFDAQNEDRNLLLFLCVIAFFWVSRIALSMFFYRMSGFGRACFR</sequence>
<feature type="transmembrane region" description="Helical" evidence="1">
    <location>
        <begin position="140"/>
        <end position="158"/>
    </location>
</feature>
<keyword evidence="1" id="KW-0812">Transmembrane</keyword>
<accession>A0A432YNQ7</accession>
<feature type="transmembrane region" description="Helical" evidence="1">
    <location>
        <begin position="82"/>
        <end position="102"/>
    </location>
</feature>
<dbReference type="Proteomes" id="UP000288259">
    <property type="component" value="Unassembled WGS sequence"/>
</dbReference>
<organism evidence="2 3">
    <name type="scientific">Pseudidiomarina insulisalsae</name>
    <dbReference type="NCBI Taxonomy" id="575789"/>
    <lineage>
        <taxon>Bacteria</taxon>
        <taxon>Pseudomonadati</taxon>
        <taxon>Pseudomonadota</taxon>
        <taxon>Gammaproteobacteria</taxon>
        <taxon>Alteromonadales</taxon>
        <taxon>Idiomarinaceae</taxon>
        <taxon>Pseudidiomarina</taxon>
    </lineage>
</organism>
<evidence type="ECO:0000313" key="3">
    <source>
        <dbReference type="Proteomes" id="UP000288259"/>
    </source>
</evidence>
<protein>
    <recommendedName>
        <fullName evidence="4">Polysaccharide biosynthesis protein</fullName>
    </recommendedName>
</protein>
<keyword evidence="1" id="KW-0472">Membrane</keyword>
<keyword evidence="1" id="KW-1133">Transmembrane helix</keyword>
<dbReference type="RefSeq" id="WP_126754004.1">
    <property type="nucleotide sequence ID" value="NZ_PIPY01000003.1"/>
</dbReference>
<dbReference type="EMBL" id="PIPY01000003">
    <property type="protein sequence ID" value="RUO62639.1"/>
    <property type="molecule type" value="Genomic_DNA"/>
</dbReference>
<feature type="transmembrane region" description="Helical" evidence="1">
    <location>
        <begin position="108"/>
        <end position="128"/>
    </location>
</feature>
<reference evidence="3" key="1">
    <citation type="journal article" date="2018" name="Front. Microbiol.">
        <title>Genome-Based Analysis Reveals the Taxonomy and Diversity of the Family Idiomarinaceae.</title>
        <authorList>
            <person name="Liu Y."/>
            <person name="Lai Q."/>
            <person name="Shao Z."/>
        </authorList>
    </citation>
    <scope>NUCLEOTIDE SEQUENCE [LARGE SCALE GENOMIC DNA]</scope>
    <source>
        <strain evidence="3">CVS-6</strain>
    </source>
</reference>
<comment type="caution">
    <text evidence="2">The sequence shown here is derived from an EMBL/GenBank/DDBJ whole genome shotgun (WGS) entry which is preliminary data.</text>
</comment>
<evidence type="ECO:0008006" key="4">
    <source>
        <dbReference type="Google" id="ProtNLM"/>
    </source>
</evidence>
<feature type="transmembrane region" description="Helical" evidence="1">
    <location>
        <begin position="320"/>
        <end position="342"/>
    </location>
</feature>
<feature type="transmembrane region" description="Helical" evidence="1">
    <location>
        <begin position="349"/>
        <end position="372"/>
    </location>
</feature>
<feature type="transmembrane region" description="Helical" evidence="1">
    <location>
        <begin position="48"/>
        <end position="70"/>
    </location>
</feature>
<feature type="transmembrane region" description="Helical" evidence="1">
    <location>
        <begin position="281"/>
        <end position="300"/>
    </location>
</feature>
<evidence type="ECO:0000313" key="2">
    <source>
        <dbReference type="EMBL" id="RUO62639.1"/>
    </source>
</evidence>
<feature type="transmembrane region" description="Helical" evidence="1">
    <location>
        <begin position="384"/>
        <end position="406"/>
    </location>
</feature>
<evidence type="ECO:0000256" key="1">
    <source>
        <dbReference type="SAM" id="Phobius"/>
    </source>
</evidence>